<feature type="domain" description="HTH marR-type" evidence="1">
    <location>
        <begin position="7"/>
        <end position="148"/>
    </location>
</feature>
<dbReference type="InterPro" id="IPR036388">
    <property type="entry name" value="WH-like_DNA-bd_sf"/>
</dbReference>
<evidence type="ECO:0000313" key="3">
    <source>
        <dbReference type="Proteomes" id="UP000316096"/>
    </source>
</evidence>
<evidence type="ECO:0000259" key="1">
    <source>
        <dbReference type="PROSITE" id="PS50995"/>
    </source>
</evidence>
<dbReference type="EMBL" id="VFOZ01000001">
    <property type="protein sequence ID" value="TQM00661.1"/>
    <property type="molecule type" value="Genomic_DNA"/>
</dbReference>
<dbReference type="PROSITE" id="PS50995">
    <property type="entry name" value="HTH_MARR_2"/>
    <property type="match status" value="1"/>
</dbReference>
<dbReference type="OrthoDB" id="3173926at2"/>
<gene>
    <name evidence="2" type="ORF">FB559_6377</name>
</gene>
<comment type="caution">
    <text evidence="2">The sequence shown here is derived from an EMBL/GenBank/DDBJ whole genome shotgun (WGS) entry which is preliminary data.</text>
</comment>
<keyword evidence="3" id="KW-1185">Reference proteome</keyword>
<organism evidence="2 3">
    <name type="scientific">Actinoallomurus bryophytorum</name>
    <dbReference type="NCBI Taxonomy" id="1490222"/>
    <lineage>
        <taxon>Bacteria</taxon>
        <taxon>Bacillati</taxon>
        <taxon>Actinomycetota</taxon>
        <taxon>Actinomycetes</taxon>
        <taxon>Streptosporangiales</taxon>
        <taxon>Thermomonosporaceae</taxon>
        <taxon>Actinoallomurus</taxon>
    </lineage>
</organism>
<dbReference type="RefSeq" id="WP_141960373.1">
    <property type="nucleotide sequence ID" value="NZ_VFOZ01000001.1"/>
</dbReference>
<dbReference type="GO" id="GO:0003677">
    <property type="term" value="F:DNA binding"/>
    <property type="evidence" value="ECO:0007669"/>
    <property type="project" value="UniProtKB-KW"/>
</dbReference>
<sequence length="177" mass="19316">MTNDTEDGGIRRAIGDALRRHGTAATRLVQAFALGRGMHHSDLQALVAIITADDAGEPLTPARLREHIGLSSAGTTYVIDRLEEAGYVRRTQDHPRNRRMVRLRYTEQGLATVAAFFRPISRRTNLVMDGFDTAELLIIKRFLTGVADAMGEEVLVLNAPSHEPSPVHASPEPTGAP</sequence>
<dbReference type="InterPro" id="IPR039422">
    <property type="entry name" value="MarR/SlyA-like"/>
</dbReference>
<dbReference type="SUPFAM" id="SSF46785">
    <property type="entry name" value="Winged helix' DNA-binding domain"/>
    <property type="match status" value="1"/>
</dbReference>
<proteinExistence type="predicted"/>
<dbReference type="SMART" id="SM00347">
    <property type="entry name" value="HTH_MARR"/>
    <property type="match status" value="1"/>
</dbReference>
<dbReference type="PANTHER" id="PTHR33164:SF106">
    <property type="entry name" value="TRANSCRIPTIONAL REGULATORY PROTEIN"/>
    <property type="match status" value="1"/>
</dbReference>
<dbReference type="GO" id="GO:0006950">
    <property type="term" value="P:response to stress"/>
    <property type="evidence" value="ECO:0007669"/>
    <property type="project" value="TreeGrafter"/>
</dbReference>
<dbReference type="AlphaFoldDB" id="A0A543CUC6"/>
<dbReference type="Gene3D" id="1.10.10.10">
    <property type="entry name" value="Winged helix-like DNA-binding domain superfamily/Winged helix DNA-binding domain"/>
    <property type="match status" value="1"/>
</dbReference>
<dbReference type="InterPro" id="IPR036390">
    <property type="entry name" value="WH_DNA-bd_sf"/>
</dbReference>
<dbReference type="PANTHER" id="PTHR33164">
    <property type="entry name" value="TRANSCRIPTIONAL REGULATOR, MARR FAMILY"/>
    <property type="match status" value="1"/>
</dbReference>
<dbReference type="GO" id="GO:0003700">
    <property type="term" value="F:DNA-binding transcription factor activity"/>
    <property type="evidence" value="ECO:0007669"/>
    <property type="project" value="InterPro"/>
</dbReference>
<keyword evidence="2" id="KW-0238">DNA-binding</keyword>
<evidence type="ECO:0000313" key="2">
    <source>
        <dbReference type="EMBL" id="TQM00661.1"/>
    </source>
</evidence>
<dbReference type="Proteomes" id="UP000316096">
    <property type="component" value="Unassembled WGS sequence"/>
</dbReference>
<accession>A0A543CUC6</accession>
<protein>
    <submittedName>
        <fullName evidence="2">DNA-binding MarR family transcriptional regulator</fullName>
    </submittedName>
</protein>
<dbReference type="InterPro" id="IPR000835">
    <property type="entry name" value="HTH_MarR-typ"/>
</dbReference>
<reference evidence="2 3" key="1">
    <citation type="submission" date="2019-06" db="EMBL/GenBank/DDBJ databases">
        <title>Sequencing the genomes of 1000 actinobacteria strains.</title>
        <authorList>
            <person name="Klenk H.-P."/>
        </authorList>
    </citation>
    <scope>NUCLEOTIDE SEQUENCE [LARGE SCALE GENOMIC DNA]</scope>
    <source>
        <strain evidence="2 3">DSM 102200</strain>
    </source>
</reference>
<dbReference type="Pfam" id="PF12802">
    <property type="entry name" value="MarR_2"/>
    <property type="match status" value="1"/>
</dbReference>
<name>A0A543CUC6_9ACTN</name>